<dbReference type="SUPFAM" id="SSF48452">
    <property type="entry name" value="TPR-like"/>
    <property type="match status" value="1"/>
</dbReference>
<dbReference type="InterPro" id="IPR011990">
    <property type="entry name" value="TPR-like_helical_dom_sf"/>
</dbReference>
<dbReference type="InterPro" id="IPR019734">
    <property type="entry name" value="TPR_rpt"/>
</dbReference>
<organism evidence="2">
    <name type="scientific">uncultured Aureispira sp</name>
    <dbReference type="NCBI Taxonomy" id="1331704"/>
    <lineage>
        <taxon>Bacteria</taxon>
        <taxon>Pseudomonadati</taxon>
        <taxon>Bacteroidota</taxon>
        <taxon>Saprospiria</taxon>
        <taxon>Saprospirales</taxon>
        <taxon>Saprospiraceae</taxon>
        <taxon>Aureispira</taxon>
        <taxon>environmental samples</taxon>
    </lineage>
</organism>
<evidence type="ECO:0000256" key="1">
    <source>
        <dbReference type="PROSITE-ProRule" id="PRU00339"/>
    </source>
</evidence>
<accession>A0A6S6RT74</accession>
<feature type="non-terminal residue" evidence="2">
    <location>
        <position position="1"/>
    </location>
</feature>
<proteinExistence type="predicted"/>
<feature type="repeat" description="TPR" evidence="1">
    <location>
        <begin position="26"/>
        <end position="59"/>
    </location>
</feature>
<protein>
    <submittedName>
        <fullName evidence="2">Uncharacterized protein</fullName>
    </submittedName>
</protein>
<dbReference type="PROSITE" id="PS50005">
    <property type="entry name" value="TPR"/>
    <property type="match status" value="1"/>
</dbReference>
<name>A0A6S6RT74_9BACT</name>
<dbReference type="SMART" id="SM00028">
    <property type="entry name" value="TPR"/>
    <property type="match status" value="2"/>
</dbReference>
<dbReference type="AlphaFoldDB" id="A0A6S6RT74"/>
<sequence length="154" mass="18068">NNFIDYILTKKIMEHEYPGDQVFDRIEELCERGDEYMEIEKYRPALKKFWKAFDLLPEPKTQYPAGTWLLVSIGDINFQVGNYKGGVETLNRAKTFFEAAGNPFLHFRLAQCYFEEGDQTSAIKEFELAFAEDGAAVFEDEDPKYWDFFESNRL</sequence>
<reference evidence="2" key="1">
    <citation type="submission" date="2020-01" db="EMBL/GenBank/DDBJ databases">
        <authorList>
            <person name="Meier V. D."/>
            <person name="Meier V D."/>
        </authorList>
    </citation>
    <scope>NUCLEOTIDE SEQUENCE</scope>
    <source>
        <strain evidence="2">HLG_WM_MAG_10</strain>
    </source>
</reference>
<dbReference type="Gene3D" id="1.25.40.10">
    <property type="entry name" value="Tetratricopeptide repeat domain"/>
    <property type="match status" value="1"/>
</dbReference>
<gene>
    <name evidence="2" type="ORF">HELGO_WM29553</name>
</gene>
<keyword evidence="1" id="KW-0802">TPR repeat</keyword>
<evidence type="ECO:0000313" key="2">
    <source>
        <dbReference type="EMBL" id="CAA6799565.1"/>
    </source>
</evidence>
<dbReference type="EMBL" id="CACVAQ010000037">
    <property type="protein sequence ID" value="CAA6799565.1"/>
    <property type="molecule type" value="Genomic_DNA"/>
</dbReference>